<feature type="compositionally biased region" description="Polar residues" evidence="1">
    <location>
        <begin position="359"/>
        <end position="369"/>
    </location>
</feature>
<accession>A0AA50Q9W5</accession>
<feature type="region of interest" description="Disordered" evidence="1">
    <location>
        <begin position="19"/>
        <end position="38"/>
    </location>
</feature>
<feature type="region of interest" description="Disordered" evidence="1">
    <location>
        <begin position="342"/>
        <end position="369"/>
    </location>
</feature>
<reference evidence="2" key="1">
    <citation type="submission" date="2023-06" db="EMBL/GenBank/DDBJ databases">
        <title>Characterization of diverse anelloviruses, cressdnaviruses, and phages in the human oral virome in North Carolina.</title>
        <authorList>
            <person name="Paietta E.N."/>
            <person name="Kraberger S."/>
            <person name="Custer J.M."/>
            <person name="Vargas K.L."/>
            <person name="Epsy C."/>
            <person name="Ehmke E."/>
            <person name="Yoder A.D."/>
            <person name="Varsani A."/>
        </authorList>
    </citation>
    <scope>NUCLEOTIDE SEQUENCE</scope>
    <source>
        <strain evidence="2">D_HF4_1353</strain>
    </source>
</reference>
<dbReference type="EMBL" id="OR148958">
    <property type="protein sequence ID" value="WMC00974.1"/>
    <property type="molecule type" value="Genomic_DNA"/>
</dbReference>
<evidence type="ECO:0000256" key="1">
    <source>
        <dbReference type="SAM" id="MobiDB-lite"/>
    </source>
</evidence>
<organism evidence="2">
    <name type="scientific">Cressdnavirus D_HF4_1353</name>
    <dbReference type="NCBI Taxonomy" id="3071198"/>
    <lineage>
        <taxon>Viruses</taxon>
        <taxon>Monodnaviria</taxon>
        <taxon>Shotokuvirae</taxon>
        <taxon>Cressdnaviricota</taxon>
    </lineage>
</organism>
<feature type="compositionally biased region" description="Basic residues" evidence="1">
    <location>
        <begin position="19"/>
        <end position="36"/>
    </location>
</feature>
<sequence length="381" mass="43792">MYRYRNNFRRFKRGLNARSRTTGRFRSKAKYTRKPYTRSSLPTSSRYWKFAAGRFRLRRRPKPRRLNFGRFSSDQTLRNKITTLLSNAQFMRDMQASRITVQAADANGLKCRWFTNNYIDSTATSYPISPYSSDLLLRVFSTVTSGVSSYPNARFVIDSFRLNDVITNNNNFTMRVRSYLVKARNDIAFMASTNSIQTMLLQGWNQVSADLTDRSTDSTLNLWDNTLFLQNYQVISTRNSDIKPGENRSFNIRISKPRQISSQRMFYFPTSSTSSTNATPNFARLKGDVFWIHQAYPIQPVILSNPVSGDKIVTAISSVLTMSTRWEVRWKQIDVLESQNYRVTPPTGQSGYSAPDGTGPNNILINNETNAKEQAKNIFTT</sequence>
<protein>
    <submittedName>
        <fullName evidence="2">Capsid protein</fullName>
    </submittedName>
</protein>
<feature type="compositionally biased region" description="Polar residues" evidence="1">
    <location>
        <begin position="342"/>
        <end position="352"/>
    </location>
</feature>
<evidence type="ECO:0000313" key="2">
    <source>
        <dbReference type="EMBL" id="WMC00974.1"/>
    </source>
</evidence>
<proteinExistence type="predicted"/>
<name>A0AA50Q9W5_9VIRU</name>